<sequence>MAIVEVTIIPIGTGTTSLSSYVADLVKELEHAPEAIHYELTAMSTIIEGSLEDLFTVIRRLHEIPFLNGAARVSTSIKIDDRRDITGSIAQKMKSVTDKL</sequence>
<dbReference type="InterPro" id="IPR002767">
    <property type="entry name" value="Thiamine_BP"/>
</dbReference>
<dbReference type="EMBL" id="CP034235">
    <property type="protein sequence ID" value="QGQ96361.1"/>
    <property type="molecule type" value="Genomic_DNA"/>
</dbReference>
<evidence type="ECO:0000313" key="4">
    <source>
        <dbReference type="Proteomes" id="UP000426246"/>
    </source>
</evidence>
<evidence type="ECO:0000259" key="2">
    <source>
        <dbReference type="Pfam" id="PF01910"/>
    </source>
</evidence>
<feature type="domain" description="Thiamine-binding protein" evidence="2">
    <location>
        <begin position="4"/>
        <end position="96"/>
    </location>
</feature>
<dbReference type="PANTHER" id="PTHR33777:SF1">
    <property type="entry name" value="UPF0045 PROTEIN ECM15"/>
    <property type="match status" value="1"/>
</dbReference>
<dbReference type="RefSeq" id="WP_155701397.1">
    <property type="nucleotide sequence ID" value="NZ_CP034235.1"/>
</dbReference>
<dbReference type="Proteomes" id="UP000426246">
    <property type="component" value="Chromosome"/>
</dbReference>
<name>A0A6B8RIT3_9BACL</name>
<dbReference type="InterPro" id="IPR029756">
    <property type="entry name" value="MTH1187/YkoF-like"/>
</dbReference>
<keyword evidence="4" id="KW-1185">Reference proteome</keyword>
<protein>
    <submittedName>
        <fullName evidence="3">MTH1187 family thiamine-binding protein</fullName>
    </submittedName>
</protein>
<reference evidence="4" key="1">
    <citation type="submission" date="2018-11" db="EMBL/GenBank/DDBJ databases">
        <title>Complete genome sequence of Paenibacillus sp. ML311-T8.</title>
        <authorList>
            <person name="Nam Y.-D."/>
            <person name="Kang J."/>
            <person name="Chung W.-H."/>
            <person name="Park Y.S."/>
        </authorList>
    </citation>
    <scope>NUCLEOTIDE SEQUENCE [LARGE SCALE GENOMIC DNA]</scope>
    <source>
        <strain evidence="4">ML311-T8</strain>
    </source>
</reference>
<dbReference type="GO" id="GO:0005829">
    <property type="term" value="C:cytosol"/>
    <property type="evidence" value="ECO:0007669"/>
    <property type="project" value="TreeGrafter"/>
</dbReference>
<accession>A0A6B8RIT3</accession>
<dbReference type="Gene3D" id="3.30.70.930">
    <property type="match status" value="1"/>
</dbReference>
<dbReference type="PANTHER" id="PTHR33777">
    <property type="entry name" value="UPF0045 PROTEIN ECM15"/>
    <property type="match status" value="1"/>
</dbReference>
<evidence type="ECO:0000313" key="3">
    <source>
        <dbReference type="EMBL" id="QGQ96361.1"/>
    </source>
</evidence>
<dbReference type="SUPFAM" id="SSF89957">
    <property type="entry name" value="MTH1187/YkoF-like"/>
    <property type="match status" value="1"/>
</dbReference>
<dbReference type="NCBIfam" id="TIGR00106">
    <property type="entry name" value="MTH1187 family thiamine-binding protein"/>
    <property type="match status" value="1"/>
</dbReference>
<dbReference type="Pfam" id="PF01910">
    <property type="entry name" value="Thiamine_BP"/>
    <property type="match status" value="1"/>
</dbReference>
<dbReference type="AlphaFoldDB" id="A0A6B8RIT3"/>
<dbReference type="KEGG" id="ppsc:EHS13_16460"/>
<dbReference type="OrthoDB" id="2147383at2"/>
<organism evidence="3 4">
    <name type="scientific">Paenibacillus psychroresistens</name>
    <dbReference type="NCBI Taxonomy" id="1778678"/>
    <lineage>
        <taxon>Bacteria</taxon>
        <taxon>Bacillati</taxon>
        <taxon>Bacillota</taxon>
        <taxon>Bacilli</taxon>
        <taxon>Bacillales</taxon>
        <taxon>Paenibacillaceae</taxon>
        <taxon>Paenibacillus</taxon>
    </lineage>
</organism>
<comment type="similarity">
    <text evidence="1">Belongs to the UPF0045 family.</text>
</comment>
<gene>
    <name evidence="3" type="ORF">EHS13_16460</name>
</gene>
<dbReference type="InterPro" id="IPR051614">
    <property type="entry name" value="UPF0045_domain"/>
</dbReference>
<proteinExistence type="inferred from homology"/>
<evidence type="ECO:0000256" key="1">
    <source>
        <dbReference type="ARBA" id="ARBA00010272"/>
    </source>
</evidence>